<evidence type="ECO:0000256" key="2">
    <source>
        <dbReference type="SAM" id="MobiDB-lite"/>
    </source>
</evidence>
<organism evidence="4 5">
    <name type="scientific">Sodalis glossinidius (strain morsitans)</name>
    <dbReference type="NCBI Taxonomy" id="343509"/>
    <lineage>
        <taxon>Bacteria</taxon>
        <taxon>Pseudomonadati</taxon>
        <taxon>Pseudomonadota</taxon>
        <taxon>Gammaproteobacteria</taxon>
        <taxon>Enterobacterales</taxon>
        <taxon>Bruguierivoracaceae</taxon>
        <taxon>Sodalis</taxon>
    </lineage>
</organism>
<dbReference type="BioCyc" id="SGLO343509:SGP1_RS05325-MONOMER"/>
<dbReference type="AlphaFoldDB" id="Q2NVD2"/>
<reference evidence="4 5" key="1">
    <citation type="journal article" date="2006" name="Genome Res.">
        <title>Massive genome erosion and functional adaptations provide insights into the symbiotic lifestyle of Sodalis glossinidius in the tsetse host.</title>
        <authorList>
            <person name="Toh H."/>
            <person name="Weiss B.L."/>
            <person name="Perkin S.A.H."/>
            <person name="Yamashita A."/>
            <person name="Oshima K."/>
            <person name="Hattori M."/>
            <person name="Aksoy S."/>
        </authorList>
    </citation>
    <scope>NUCLEOTIDE SEQUENCE [LARGE SCALE GENOMIC DNA]</scope>
    <source>
        <strain evidence="5">morsitans</strain>
    </source>
</reference>
<feature type="domain" description="WH2" evidence="3">
    <location>
        <begin position="348"/>
        <end position="367"/>
    </location>
</feature>
<dbReference type="Pfam" id="PF02205">
    <property type="entry name" value="WH2"/>
    <property type="match status" value="1"/>
</dbReference>
<gene>
    <name evidence="4" type="ordered locus">SG0618</name>
</gene>
<feature type="region of interest" description="Disordered" evidence="2">
    <location>
        <begin position="221"/>
        <end position="334"/>
    </location>
</feature>
<dbReference type="KEGG" id="sgl:SG0618"/>
<feature type="compositionally biased region" description="Acidic residues" evidence="2">
    <location>
        <begin position="430"/>
        <end position="446"/>
    </location>
</feature>
<dbReference type="PROSITE" id="PS51082">
    <property type="entry name" value="WH2"/>
    <property type="match status" value="1"/>
</dbReference>
<protein>
    <recommendedName>
        <fullName evidence="3">WH2 domain-containing protein</fullName>
    </recommendedName>
</protein>
<proteinExistence type="predicted"/>
<feature type="compositionally biased region" description="Low complexity" evidence="2">
    <location>
        <begin position="314"/>
        <end position="323"/>
    </location>
</feature>
<keyword evidence="5" id="KW-1185">Reference proteome</keyword>
<feature type="region of interest" description="Disordered" evidence="2">
    <location>
        <begin position="394"/>
        <end position="446"/>
    </location>
</feature>
<feature type="coiled-coil region" evidence="1">
    <location>
        <begin position="71"/>
        <end position="148"/>
    </location>
</feature>
<name>Q2NVD2_SODGM</name>
<keyword evidence="1" id="KW-0175">Coiled coil</keyword>
<sequence length="446" mass="49496">MSLNIQANTQFIKLVTHNSTDKIVERSKVNANEASIGHHLVSVKNSDNNLKITEMVKKIITEEDKILKKYISTITKNITIYEKKKKNIENEIARLENKISNGNSTKSHRSGIHNNIMVIKQAGNQQKLENLNNQLKANSEILGKLRDEQHKTANYKESIEYYLSKTSPEMQNEFFSTFSKSEINTPKIQSMFEEKLQPLLNKRDKYVAALNTLSDIQSGKPAEKTTVIPAAQRESSPPHDAVSNRKVSVAEKAEVTPAPQQQVKETASKGTREATKSAISAPPPMPTESTHPVASPALAGPTIPVPPPMPKGESSLAASSLLSEQKTTPASLREAQFEEVKREVVNEDNAALLSGIRQFDKGNLKKAEIIEKQKVENDERATLLSSIRQFSKENLKKAKATEKQPTAESDDADKSTLQGVLKARMRAMAPDDDSGIDNTDFDEWDD</sequence>
<evidence type="ECO:0000313" key="5">
    <source>
        <dbReference type="Proteomes" id="UP000001932"/>
    </source>
</evidence>
<dbReference type="HOGENOM" id="CLU_613789_0_0_6"/>
<accession>Q2NVD2</accession>
<dbReference type="Proteomes" id="UP000001932">
    <property type="component" value="Chromosome"/>
</dbReference>
<dbReference type="GO" id="GO:0003779">
    <property type="term" value="F:actin binding"/>
    <property type="evidence" value="ECO:0007669"/>
    <property type="project" value="InterPro"/>
</dbReference>
<dbReference type="RefSeq" id="WP_011410371.1">
    <property type="nucleotide sequence ID" value="NC_007712.1"/>
</dbReference>
<evidence type="ECO:0000256" key="1">
    <source>
        <dbReference type="SAM" id="Coils"/>
    </source>
</evidence>
<evidence type="ECO:0000313" key="4">
    <source>
        <dbReference type="EMBL" id="BAE73893.1"/>
    </source>
</evidence>
<dbReference type="InterPro" id="IPR003124">
    <property type="entry name" value="WH2_dom"/>
</dbReference>
<feature type="compositionally biased region" description="Basic and acidic residues" evidence="2">
    <location>
        <begin position="266"/>
        <end position="275"/>
    </location>
</feature>
<evidence type="ECO:0000259" key="3">
    <source>
        <dbReference type="PROSITE" id="PS51082"/>
    </source>
</evidence>
<dbReference type="EMBL" id="AP008232">
    <property type="protein sequence ID" value="BAE73893.1"/>
    <property type="molecule type" value="Genomic_DNA"/>
</dbReference>